<dbReference type="EMBL" id="MU090469">
    <property type="protein sequence ID" value="KAF7847828.1"/>
    <property type="molecule type" value="Genomic_DNA"/>
</dbReference>
<dbReference type="PANTHER" id="PTHR32278:SF143">
    <property type="entry name" value="F-BOX PROTEIN PP2-B1"/>
    <property type="match status" value="1"/>
</dbReference>
<dbReference type="SUPFAM" id="SSF81383">
    <property type="entry name" value="F-box domain"/>
    <property type="match status" value="1"/>
</dbReference>
<evidence type="ECO:0000313" key="1">
    <source>
        <dbReference type="EMBL" id="KAF7847828.1"/>
    </source>
</evidence>
<reference evidence="1" key="1">
    <citation type="submission" date="2020-05" db="EMBL/GenBank/DDBJ databases">
        <title>WGS assembly of Corymbia citriodora subspecies variegata.</title>
        <authorList>
            <person name="Barry K."/>
            <person name="Hundley H."/>
            <person name="Shu S."/>
            <person name="Jenkins J."/>
            <person name="Grimwood J."/>
            <person name="Baten A."/>
        </authorList>
    </citation>
    <scope>NUCLEOTIDE SEQUENCE</scope>
    <source>
        <strain evidence="1">CV2-018</strain>
    </source>
</reference>
<dbReference type="Proteomes" id="UP000806378">
    <property type="component" value="Unassembled WGS sequence"/>
</dbReference>
<dbReference type="InterPro" id="IPR036047">
    <property type="entry name" value="F-box-like_dom_sf"/>
</dbReference>
<feature type="non-terminal residue" evidence="1">
    <location>
        <position position="320"/>
    </location>
</feature>
<feature type="non-terminal residue" evidence="1">
    <location>
        <position position="1"/>
    </location>
</feature>
<dbReference type="PANTHER" id="PTHR32278">
    <property type="entry name" value="F-BOX DOMAIN-CONTAINING PROTEIN"/>
    <property type="match status" value="1"/>
</dbReference>
<keyword evidence="2" id="KW-1185">Reference proteome</keyword>
<name>A0A8T0CJG0_CORYI</name>
<accession>A0A8T0CJG0</accession>
<sequence length="320" mass="35806">AGIVSLTSPADVCRLASVSPNFKSVCDSNVVWASFLPLDCRQMASRSFSSLKELYFSLCDEPVLISDGKMSFSLDRHSRKKCIMLSARALSISWGDNPDHWSWYRMPSSRFAEVAELFHVWLFEIRGTISSCMLSPGTLYAAYLVFNYTEIFDGFDFQSVEVGVGFAGDEASKCEHSIYLSIQNNTFGRQLAQPFRLQPRPRLRRLRSQRTFTYFLHLSRVALAGLAPTPAPADPALAPARRALAELAPVEGNRNYPKERRDGWLEIELGEFLTKDGEDGEVEMSVMETKGAHWKGGLVVEGIEIRPKDGKEKCLYAGVV</sequence>
<evidence type="ECO:0008006" key="3">
    <source>
        <dbReference type="Google" id="ProtNLM"/>
    </source>
</evidence>
<dbReference type="Pfam" id="PF14299">
    <property type="entry name" value="PP2"/>
    <property type="match status" value="1"/>
</dbReference>
<dbReference type="CDD" id="cd22162">
    <property type="entry name" value="F-box_AtSKIP3-like"/>
    <property type="match status" value="1"/>
</dbReference>
<proteinExistence type="predicted"/>
<dbReference type="OrthoDB" id="1918565at2759"/>
<organism evidence="1 2">
    <name type="scientific">Corymbia citriodora subsp. variegata</name>
    <dbReference type="NCBI Taxonomy" id="360336"/>
    <lineage>
        <taxon>Eukaryota</taxon>
        <taxon>Viridiplantae</taxon>
        <taxon>Streptophyta</taxon>
        <taxon>Embryophyta</taxon>
        <taxon>Tracheophyta</taxon>
        <taxon>Spermatophyta</taxon>
        <taxon>Magnoliopsida</taxon>
        <taxon>eudicotyledons</taxon>
        <taxon>Gunneridae</taxon>
        <taxon>Pentapetalae</taxon>
        <taxon>rosids</taxon>
        <taxon>malvids</taxon>
        <taxon>Myrtales</taxon>
        <taxon>Myrtaceae</taxon>
        <taxon>Myrtoideae</taxon>
        <taxon>Eucalypteae</taxon>
        <taxon>Corymbia</taxon>
    </lineage>
</organism>
<protein>
    <recommendedName>
        <fullName evidence="3">F-box protein PP2-B10</fullName>
    </recommendedName>
</protein>
<dbReference type="InterPro" id="IPR025886">
    <property type="entry name" value="PP2-like"/>
</dbReference>
<dbReference type="AlphaFoldDB" id="A0A8T0CJG0"/>
<comment type="caution">
    <text evidence="1">The sequence shown here is derived from an EMBL/GenBank/DDBJ whole genome shotgun (WGS) entry which is preliminary data.</text>
</comment>
<dbReference type="Gramene" id="rna-gnl|WGS:JABURB|Cocit.L2536.1">
    <property type="protein sequence ID" value="cds-KAF7847828.1"/>
    <property type="gene ID" value="gene-BT93_L2536"/>
</dbReference>
<gene>
    <name evidence="1" type="ORF">BT93_L2536</name>
</gene>
<evidence type="ECO:0000313" key="2">
    <source>
        <dbReference type="Proteomes" id="UP000806378"/>
    </source>
</evidence>